<proteinExistence type="predicted"/>
<dbReference type="AlphaFoldDB" id="A0A1B1N5T1"/>
<dbReference type="STRING" id="1462996.AWM70_21040"/>
<accession>A0A1B1N5T1</accession>
<evidence type="ECO:0000313" key="2">
    <source>
        <dbReference type="Proteomes" id="UP000092573"/>
    </source>
</evidence>
<dbReference type="InterPro" id="IPR025916">
    <property type="entry name" value="YdjO"/>
</dbReference>
<sequence length="78" mass="8804">MNYRKKTLEEIPQELTSIWSCTSDGCNGWMRDNFAFDYTPVCPLCSASMEKGTKMLPLLVNNNGNIKDLKKGVNIQNS</sequence>
<evidence type="ECO:0000313" key="1">
    <source>
        <dbReference type="EMBL" id="ANS76762.1"/>
    </source>
</evidence>
<name>A0A1B1N5T1_9BACL</name>
<dbReference type="OrthoDB" id="1955171at2"/>
<keyword evidence="2" id="KW-1185">Reference proteome</keyword>
<dbReference type="KEGG" id="pyg:AWM70_21040"/>
<dbReference type="RefSeq" id="WP_068699734.1">
    <property type="nucleotide sequence ID" value="NZ_CP014167.1"/>
</dbReference>
<dbReference type="Pfam" id="PF14169">
    <property type="entry name" value="YdjO"/>
    <property type="match status" value="1"/>
</dbReference>
<protein>
    <submittedName>
        <fullName evidence="1">Cold-shock protein</fullName>
    </submittedName>
</protein>
<organism evidence="1 2">
    <name type="scientific">Paenibacillus yonginensis</name>
    <dbReference type="NCBI Taxonomy" id="1462996"/>
    <lineage>
        <taxon>Bacteria</taxon>
        <taxon>Bacillati</taxon>
        <taxon>Bacillota</taxon>
        <taxon>Bacilli</taxon>
        <taxon>Bacillales</taxon>
        <taxon>Paenibacillaceae</taxon>
        <taxon>Paenibacillus</taxon>
    </lineage>
</organism>
<gene>
    <name evidence="1" type="ORF">AWM70_21040</name>
</gene>
<dbReference type="EMBL" id="CP014167">
    <property type="protein sequence ID" value="ANS76762.1"/>
    <property type="molecule type" value="Genomic_DNA"/>
</dbReference>
<reference evidence="1 2" key="1">
    <citation type="submission" date="2016-01" db="EMBL/GenBank/DDBJ databases">
        <title>Complete Genome Sequence of Paenibacillus yonginensis DCY84, a novel Plant Growth-Promoting Bacteria with Elicitation of Induced Systemic Resistance.</title>
        <authorList>
            <person name="Kim Y.J."/>
            <person name="Yang D.C."/>
            <person name="Sukweenadhi J."/>
        </authorList>
    </citation>
    <scope>NUCLEOTIDE SEQUENCE [LARGE SCALE GENOMIC DNA]</scope>
    <source>
        <strain evidence="1 2">DCY84</strain>
    </source>
</reference>
<dbReference type="Proteomes" id="UP000092573">
    <property type="component" value="Chromosome"/>
</dbReference>